<comment type="caution">
    <text evidence="3">The sequence shown here is derived from an EMBL/GenBank/DDBJ whole genome shotgun (WGS) entry which is preliminary data.</text>
</comment>
<proteinExistence type="predicted"/>
<evidence type="ECO:0000313" key="3">
    <source>
        <dbReference type="EMBL" id="OGY51116.1"/>
    </source>
</evidence>
<dbReference type="Proteomes" id="UP000177310">
    <property type="component" value="Unassembled WGS sequence"/>
</dbReference>
<dbReference type="EMBL" id="MHIL01000023">
    <property type="protein sequence ID" value="OGY51116.1"/>
    <property type="molecule type" value="Genomic_DNA"/>
</dbReference>
<evidence type="ECO:0000259" key="2">
    <source>
        <dbReference type="Pfam" id="PF01464"/>
    </source>
</evidence>
<dbReference type="Gene3D" id="1.10.530.10">
    <property type="match status" value="1"/>
</dbReference>
<keyword evidence="1" id="KW-0472">Membrane</keyword>
<organism evidence="3 4">
    <name type="scientific">Candidatus Buchananbacteria bacterium RIFCSPHIGHO2_02_FULL_56_16</name>
    <dbReference type="NCBI Taxonomy" id="1797542"/>
    <lineage>
        <taxon>Bacteria</taxon>
        <taxon>Candidatus Buchananiibacteriota</taxon>
    </lineage>
</organism>
<reference evidence="3 4" key="1">
    <citation type="journal article" date="2016" name="Nat. Commun.">
        <title>Thousands of microbial genomes shed light on interconnected biogeochemical processes in an aquifer system.</title>
        <authorList>
            <person name="Anantharaman K."/>
            <person name="Brown C.T."/>
            <person name="Hug L.A."/>
            <person name="Sharon I."/>
            <person name="Castelle C.J."/>
            <person name="Probst A.J."/>
            <person name="Thomas B.C."/>
            <person name="Singh A."/>
            <person name="Wilkins M.J."/>
            <person name="Karaoz U."/>
            <person name="Brodie E.L."/>
            <person name="Williams K.H."/>
            <person name="Hubbard S.S."/>
            <person name="Banfield J.F."/>
        </authorList>
    </citation>
    <scope>NUCLEOTIDE SEQUENCE [LARGE SCALE GENOMIC DNA]</scope>
</reference>
<evidence type="ECO:0000256" key="1">
    <source>
        <dbReference type="SAM" id="Phobius"/>
    </source>
</evidence>
<sequence>MQEKFLPFVGVVTVLFFLSPVLVGAADTPQLNVKIGNTGASAIFKAVSCTGGYCTIGWIGDYIGAVYRYGVALAAALAMLMITIGGAVWLTAGGSPERVSTAKSFIISAVVGLVIALFSYNILYTVNPALTELKPLKIPEVENIRLAQAGDPSTDALVGKIACETSTRTISYDSVGLPQQTPDVLADDLSPLPTLEETNLAPSRLGALAVPSGCRDYNFDGYGVDSRILRAIASTESGCNPSARGEDGECGMMQMLPTTADRDCDYLLDHPQESIELAARYIQQNEAFHEGNISHILAGYNGGYGTTPRNGKRPPLAPSVDCPGFRAYECCINPGGLESNQGYVIRAMRYYQGAQDNQYQ</sequence>
<dbReference type="InterPro" id="IPR008258">
    <property type="entry name" value="Transglycosylase_SLT_dom_1"/>
</dbReference>
<evidence type="ECO:0000313" key="4">
    <source>
        <dbReference type="Proteomes" id="UP000177310"/>
    </source>
</evidence>
<dbReference type="Pfam" id="PF01464">
    <property type="entry name" value="SLT"/>
    <property type="match status" value="1"/>
</dbReference>
<keyword evidence="1" id="KW-0812">Transmembrane</keyword>
<feature type="transmembrane region" description="Helical" evidence="1">
    <location>
        <begin position="104"/>
        <end position="124"/>
    </location>
</feature>
<dbReference type="STRING" id="1797542.A3J59_03040"/>
<name>A0A1G1YH53_9BACT</name>
<dbReference type="AlphaFoldDB" id="A0A1G1YH53"/>
<protein>
    <recommendedName>
        <fullName evidence="2">Transglycosylase SLT domain-containing protein</fullName>
    </recommendedName>
</protein>
<gene>
    <name evidence="3" type="ORF">A3J59_03040</name>
</gene>
<dbReference type="InterPro" id="IPR023346">
    <property type="entry name" value="Lysozyme-like_dom_sf"/>
</dbReference>
<feature type="transmembrane region" description="Helical" evidence="1">
    <location>
        <begin position="69"/>
        <end position="92"/>
    </location>
</feature>
<accession>A0A1G1YH53</accession>
<feature type="domain" description="Transglycosylase SLT" evidence="2">
    <location>
        <begin position="221"/>
        <end position="312"/>
    </location>
</feature>
<dbReference type="CDD" id="cd00254">
    <property type="entry name" value="LT-like"/>
    <property type="match status" value="1"/>
</dbReference>
<keyword evidence="1" id="KW-1133">Transmembrane helix</keyword>
<dbReference type="SUPFAM" id="SSF53955">
    <property type="entry name" value="Lysozyme-like"/>
    <property type="match status" value="1"/>
</dbReference>